<evidence type="ECO:0000259" key="7">
    <source>
        <dbReference type="PROSITE" id="PS50862"/>
    </source>
</evidence>
<dbReference type="PANTHER" id="PTHR22594:SF5">
    <property type="entry name" value="ASPARTATE--TRNA LIGASE, MITOCHONDRIAL"/>
    <property type="match status" value="1"/>
</dbReference>
<keyword evidence="4" id="KW-0067">ATP-binding</keyword>
<evidence type="ECO:0000256" key="5">
    <source>
        <dbReference type="ARBA" id="ARBA00022917"/>
    </source>
</evidence>
<dbReference type="Gene3D" id="3.30.930.10">
    <property type="entry name" value="Bira Bifunctional Protein, Domain 2"/>
    <property type="match status" value="2"/>
</dbReference>
<keyword evidence="3" id="KW-0547">Nucleotide-binding</keyword>
<dbReference type="OrthoDB" id="439710at2759"/>
<keyword evidence="5" id="KW-0648">Protein biosynthesis</keyword>
<dbReference type="SUPFAM" id="SSF55681">
    <property type="entry name" value="Class II aaRS and biotin synthetases"/>
    <property type="match status" value="1"/>
</dbReference>
<gene>
    <name evidence="8" type="ORF">PHET_03004</name>
</gene>
<proteinExistence type="inferred from homology"/>
<sequence length="456" mass="51167">MSTGDVEVVAHNLHVLSEVETELAFPVTNQNPANEFLRLQHRYLDLRSEVLQRNLKFRSTFILTIRQFLCLSYGFLEVETPYLFRKTPGGANEFLTPTTYPGLFYSLPQSPQQFKQLLMVGGFDRYMQIARCFRDEPSRSDRQPEFTQLDLELAFANATDIMQVVEDLLLHVWPLVQNIRKDGCLLQTPFPKITYSAAISQFGSDKPDIRFAFRFCKPSANGCVGFKIPSSTNIYFNTPCSSSSDLDCLSKSLEAEPSDTIVFVRNHTEKELKALGLARTMLAEVLHAKGVPIYEPGIHFLWVDNFPLFERIEDDSWSSVHHPFTAPTPDTLSFIYSNPAKVVSQHYDLVCNGQEVGGGSIRIHDASLQEYVLSDILKEDTKTMSYFMTALRSGAPPHGGIALGLDRLLAILLNANSIREVIAFPKAADGKDLMSGAPAHISEDDLRRYNLAVTAK</sequence>
<dbReference type="PROSITE" id="PS50862">
    <property type="entry name" value="AA_TRNA_LIGASE_II"/>
    <property type="match status" value="1"/>
</dbReference>
<keyword evidence="9" id="KW-1185">Reference proteome</keyword>
<evidence type="ECO:0000256" key="4">
    <source>
        <dbReference type="ARBA" id="ARBA00022840"/>
    </source>
</evidence>
<dbReference type="Pfam" id="PF00152">
    <property type="entry name" value="tRNA-synt_2"/>
    <property type="match status" value="1"/>
</dbReference>
<organism evidence="8 9">
    <name type="scientific">Paragonimus heterotremus</name>
    <dbReference type="NCBI Taxonomy" id="100268"/>
    <lineage>
        <taxon>Eukaryota</taxon>
        <taxon>Metazoa</taxon>
        <taxon>Spiralia</taxon>
        <taxon>Lophotrochozoa</taxon>
        <taxon>Platyhelminthes</taxon>
        <taxon>Trematoda</taxon>
        <taxon>Digenea</taxon>
        <taxon>Plagiorchiida</taxon>
        <taxon>Troglotremata</taxon>
        <taxon>Troglotrematidae</taxon>
        <taxon>Paragonimus</taxon>
    </lineage>
</organism>
<reference evidence="8" key="1">
    <citation type="submission" date="2019-05" db="EMBL/GenBank/DDBJ databases">
        <title>Annotation for the trematode Paragonimus heterotremus.</title>
        <authorList>
            <person name="Choi Y.-J."/>
        </authorList>
    </citation>
    <scope>NUCLEOTIDE SEQUENCE</scope>
    <source>
        <strain evidence="8">LC</strain>
    </source>
</reference>
<dbReference type="InterPro" id="IPR002312">
    <property type="entry name" value="Asp/Asn-tRNA-synth_IIb"/>
</dbReference>
<dbReference type="Gene3D" id="3.30.1360.30">
    <property type="entry name" value="GAD-like domain"/>
    <property type="match status" value="2"/>
</dbReference>
<dbReference type="GO" id="GO:0005739">
    <property type="term" value="C:mitochondrion"/>
    <property type="evidence" value="ECO:0007669"/>
    <property type="project" value="TreeGrafter"/>
</dbReference>
<dbReference type="GO" id="GO:0004815">
    <property type="term" value="F:aspartate-tRNA ligase activity"/>
    <property type="evidence" value="ECO:0007669"/>
    <property type="project" value="TreeGrafter"/>
</dbReference>
<keyword evidence="6" id="KW-0030">Aminoacyl-tRNA synthetase</keyword>
<dbReference type="GO" id="GO:0006422">
    <property type="term" value="P:aspartyl-tRNA aminoacylation"/>
    <property type="evidence" value="ECO:0007669"/>
    <property type="project" value="TreeGrafter"/>
</dbReference>
<keyword evidence="2 8" id="KW-0436">Ligase</keyword>
<comment type="caution">
    <text evidence="8">The sequence shown here is derived from an EMBL/GenBank/DDBJ whole genome shotgun (WGS) entry which is preliminary data.</text>
</comment>
<evidence type="ECO:0000256" key="6">
    <source>
        <dbReference type="ARBA" id="ARBA00023146"/>
    </source>
</evidence>
<evidence type="ECO:0000256" key="3">
    <source>
        <dbReference type="ARBA" id="ARBA00022741"/>
    </source>
</evidence>
<dbReference type="InterPro" id="IPR006195">
    <property type="entry name" value="aa-tRNA-synth_II"/>
</dbReference>
<dbReference type="PANTHER" id="PTHR22594">
    <property type="entry name" value="ASPARTYL/LYSYL-TRNA SYNTHETASE"/>
    <property type="match status" value="1"/>
</dbReference>
<evidence type="ECO:0000256" key="1">
    <source>
        <dbReference type="ARBA" id="ARBA00006303"/>
    </source>
</evidence>
<evidence type="ECO:0000256" key="2">
    <source>
        <dbReference type="ARBA" id="ARBA00022598"/>
    </source>
</evidence>
<dbReference type="InterPro" id="IPR004115">
    <property type="entry name" value="GAD-like_sf"/>
</dbReference>
<dbReference type="EMBL" id="LUCH01001306">
    <property type="protein sequence ID" value="KAF5403305.1"/>
    <property type="molecule type" value="Genomic_DNA"/>
</dbReference>
<name>A0A8J4SRH8_9TREM</name>
<dbReference type="InterPro" id="IPR004364">
    <property type="entry name" value="Aa-tRNA-synt_II"/>
</dbReference>
<protein>
    <submittedName>
        <fullName evidence="8">Aspartate--tRNA ligase mitochondrial</fullName>
    </submittedName>
</protein>
<dbReference type="InterPro" id="IPR045864">
    <property type="entry name" value="aa-tRNA-synth_II/BPL/LPL"/>
</dbReference>
<dbReference type="AlphaFoldDB" id="A0A8J4SRH8"/>
<feature type="domain" description="Aminoacyl-transfer RNA synthetases class-II family profile" evidence="7">
    <location>
        <begin position="65"/>
        <end position="425"/>
    </location>
</feature>
<accession>A0A8J4SRH8</accession>
<evidence type="ECO:0000313" key="9">
    <source>
        <dbReference type="Proteomes" id="UP000748531"/>
    </source>
</evidence>
<dbReference type="Proteomes" id="UP000748531">
    <property type="component" value="Unassembled WGS sequence"/>
</dbReference>
<dbReference type="GO" id="GO:0005524">
    <property type="term" value="F:ATP binding"/>
    <property type="evidence" value="ECO:0007669"/>
    <property type="project" value="UniProtKB-KW"/>
</dbReference>
<evidence type="ECO:0000313" key="8">
    <source>
        <dbReference type="EMBL" id="KAF5403305.1"/>
    </source>
</evidence>
<comment type="similarity">
    <text evidence="1">Belongs to the class-II aminoacyl-tRNA synthetase family. Type 1 subfamily.</text>
</comment>
<dbReference type="PRINTS" id="PR01042">
    <property type="entry name" value="TRNASYNTHASP"/>
</dbReference>